<evidence type="ECO:0000313" key="1">
    <source>
        <dbReference type="EMBL" id="STJ18705.1"/>
    </source>
</evidence>
<accession>A0A376W531</accession>
<dbReference type="Proteomes" id="UP000254716">
    <property type="component" value="Unassembled WGS sequence"/>
</dbReference>
<name>A0A376W531_ECOLX</name>
<sequence>MDLVHFGKGCLNIFTEDEYFEGTIDPDSGEDWNQTRPVDARPTLEDFKKTVGDYLAWEVSQLLKKQGENNFAGK</sequence>
<proteinExistence type="predicted"/>
<organism evidence="1 2">
    <name type="scientific">Escherichia coli</name>
    <dbReference type="NCBI Taxonomy" id="562"/>
    <lineage>
        <taxon>Bacteria</taxon>
        <taxon>Pseudomonadati</taxon>
        <taxon>Pseudomonadota</taxon>
        <taxon>Gammaproteobacteria</taxon>
        <taxon>Enterobacterales</taxon>
        <taxon>Enterobacteriaceae</taxon>
        <taxon>Escherichia</taxon>
    </lineage>
</organism>
<evidence type="ECO:0000313" key="2">
    <source>
        <dbReference type="Proteomes" id="UP000254716"/>
    </source>
</evidence>
<gene>
    <name evidence="1" type="ORF">NCTC9081_04202</name>
</gene>
<protein>
    <submittedName>
        <fullName evidence="1">Uncharacterized protein</fullName>
    </submittedName>
</protein>
<dbReference type="AlphaFoldDB" id="A0A376W531"/>
<dbReference type="EMBL" id="UGCV01000008">
    <property type="protein sequence ID" value="STJ18705.1"/>
    <property type="molecule type" value="Genomic_DNA"/>
</dbReference>
<reference evidence="1 2" key="1">
    <citation type="submission" date="2018-06" db="EMBL/GenBank/DDBJ databases">
        <authorList>
            <consortium name="Pathogen Informatics"/>
            <person name="Doyle S."/>
        </authorList>
    </citation>
    <scope>NUCLEOTIDE SEQUENCE [LARGE SCALE GENOMIC DNA]</scope>
    <source>
        <strain evidence="1 2">NCTC9081</strain>
    </source>
</reference>